<feature type="active site" description="Proton donor" evidence="12">
    <location>
        <position position="118"/>
    </location>
</feature>
<dbReference type="GO" id="GO:0051301">
    <property type="term" value="P:cell division"/>
    <property type="evidence" value="ECO:0007669"/>
    <property type="project" value="UniProtKB-KW"/>
</dbReference>
<feature type="domain" description="Enolpyruvate transferase" evidence="13">
    <location>
        <begin position="8"/>
        <end position="416"/>
    </location>
</feature>
<comment type="function">
    <text evidence="12">Cell wall formation. Adds enolpyruvyl to UDP-N-acetylglucosamine.</text>
</comment>
<dbReference type="InterPro" id="IPR036968">
    <property type="entry name" value="Enolpyruvate_Tfrase_sf"/>
</dbReference>
<evidence type="ECO:0000256" key="12">
    <source>
        <dbReference type="HAMAP-Rule" id="MF_00111"/>
    </source>
</evidence>
<dbReference type="InterPro" id="IPR005750">
    <property type="entry name" value="UDP_GlcNAc_COvinyl_MurA"/>
</dbReference>
<dbReference type="AlphaFoldDB" id="A0A0S7BUZ4"/>
<dbReference type="Gene3D" id="3.65.10.10">
    <property type="entry name" value="Enolpyruvate transferase domain"/>
    <property type="match status" value="2"/>
</dbReference>
<keyword evidence="8 12" id="KW-0131">Cell cycle</keyword>
<evidence type="ECO:0000256" key="9">
    <source>
        <dbReference type="ARBA" id="ARBA00023316"/>
    </source>
</evidence>
<keyword evidence="6 12" id="KW-0133">Cell shape</keyword>
<dbReference type="PANTHER" id="PTHR43783">
    <property type="entry name" value="UDP-N-ACETYLGLUCOSAMINE 1-CARBOXYVINYLTRANSFERASE"/>
    <property type="match status" value="1"/>
</dbReference>
<dbReference type="GO" id="GO:0005737">
    <property type="term" value="C:cytoplasm"/>
    <property type="evidence" value="ECO:0007669"/>
    <property type="project" value="UniProtKB-SubCell"/>
</dbReference>
<dbReference type="UniPathway" id="UPA00219"/>
<dbReference type="EMBL" id="DF968181">
    <property type="protein sequence ID" value="GAP40408.1"/>
    <property type="molecule type" value="Genomic_DNA"/>
</dbReference>
<proteinExistence type="inferred from homology"/>
<evidence type="ECO:0000256" key="2">
    <source>
        <dbReference type="ARBA" id="ARBA00004752"/>
    </source>
</evidence>
<comment type="subcellular location">
    <subcellularLocation>
        <location evidence="1 12">Cytoplasm</location>
    </subcellularLocation>
</comment>
<dbReference type="GO" id="GO:0071555">
    <property type="term" value="P:cell wall organization"/>
    <property type="evidence" value="ECO:0007669"/>
    <property type="project" value="UniProtKB-KW"/>
</dbReference>
<keyword evidence="4 12" id="KW-0132">Cell division</keyword>
<reference evidence="14" key="1">
    <citation type="journal article" date="2015" name="Genome Announc.">
        <title>Draft Genome Sequence of Anaerolineae Strain TC1, a Novel Isolate from a Methanogenic Wastewater Treatment System.</title>
        <authorList>
            <person name="Matsuura N."/>
            <person name="Tourlousse D.M."/>
            <person name="Sun L."/>
            <person name="Toyonaga M."/>
            <person name="Kuroda K."/>
            <person name="Ohashi A."/>
            <person name="Cruz R."/>
            <person name="Yamaguchi T."/>
            <person name="Sekiguchi Y."/>
        </authorList>
    </citation>
    <scope>NUCLEOTIDE SEQUENCE [LARGE SCALE GENOMIC DNA]</scope>
    <source>
        <strain evidence="14">TC1</strain>
    </source>
</reference>
<evidence type="ECO:0000256" key="5">
    <source>
        <dbReference type="ARBA" id="ARBA00022679"/>
    </source>
</evidence>
<name>A0A0S7BUZ4_9CHLR</name>
<evidence type="ECO:0000256" key="4">
    <source>
        <dbReference type="ARBA" id="ARBA00022618"/>
    </source>
</evidence>
<evidence type="ECO:0000259" key="13">
    <source>
        <dbReference type="Pfam" id="PF00275"/>
    </source>
</evidence>
<dbReference type="PANTHER" id="PTHR43783:SF1">
    <property type="entry name" value="UDP-N-ACETYLGLUCOSAMINE 1-CARBOXYVINYLTRANSFERASE"/>
    <property type="match status" value="1"/>
</dbReference>
<dbReference type="HAMAP" id="MF_00111">
    <property type="entry name" value="MurA"/>
    <property type="match status" value="1"/>
</dbReference>
<dbReference type="STRING" id="1678840.ATC1_13382"/>
<dbReference type="EC" id="2.5.1.7" evidence="12"/>
<dbReference type="GO" id="GO:0008760">
    <property type="term" value="F:UDP-N-acetylglucosamine 1-carboxyvinyltransferase activity"/>
    <property type="evidence" value="ECO:0007669"/>
    <property type="project" value="UniProtKB-UniRule"/>
</dbReference>
<comment type="similarity">
    <text evidence="10 12">Belongs to the EPSP synthase family. MurA subfamily.</text>
</comment>
<keyword evidence="5 12" id="KW-0808">Transferase</keyword>
<protein>
    <recommendedName>
        <fullName evidence="12">UDP-N-acetylglucosamine 1-carboxyvinyltransferase</fullName>
        <ecNumber evidence="12">2.5.1.7</ecNumber>
    </recommendedName>
    <alternativeName>
        <fullName evidence="12">Enoylpyruvate transferase</fullName>
    </alternativeName>
    <alternativeName>
        <fullName evidence="12">UDP-N-acetylglucosamine enolpyruvyl transferase</fullName>
        <shortName evidence="12">EPT</shortName>
    </alternativeName>
</protein>
<evidence type="ECO:0000256" key="6">
    <source>
        <dbReference type="ARBA" id="ARBA00022960"/>
    </source>
</evidence>
<keyword evidence="3 12" id="KW-0963">Cytoplasm</keyword>
<evidence type="ECO:0000256" key="7">
    <source>
        <dbReference type="ARBA" id="ARBA00022984"/>
    </source>
</evidence>
<dbReference type="PATRIC" id="fig|1678840.3.peg.1650"/>
<dbReference type="Pfam" id="PF00275">
    <property type="entry name" value="EPSP_synthase"/>
    <property type="match status" value="1"/>
</dbReference>
<dbReference type="NCBIfam" id="NF006873">
    <property type="entry name" value="PRK09369.1"/>
    <property type="match status" value="1"/>
</dbReference>
<comment type="pathway">
    <text evidence="2 12">Cell wall biogenesis; peptidoglycan biosynthesis.</text>
</comment>
<dbReference type="InterPro" id="IPR001986">
    <property type="entry name" value="Enolpyruvate_Tfrase_dom"/>
</dbReference>
<dbReference type="NCBIfam" id="TIGR01072">
    <property type="entry name" value="murA"/>
    <property type="match status" value="1"/>
</dbReference>
<dbReference type="GO" id="GO:0009252">
    <property type="term" value="P:peptidoglycan biosynthetic process"/>
    <property type="evidence" value="ECO:0007669"/>
    <property type="project" value="UniProtKB-UniRule"/>
</dbReference>
<accession>A0A0S7BUZ4</accession>
<organism evidence="14">
    <name type="scientific">Flexilinea flocculi</name>
    <dbReference type="NCBI Taxonomy" id="1678840"/>
    <lineage>
        <taxon>Bacteria</taxon>
        <taxon>Bacillati</taxon>
        <taxon>Chloroflexota</taxon>
        <taxon>Anaerolineae</taxon>
        <taxon>Anaerolineales</taxon>
        <taxon>Anaerolineaceae</taxon>
        <taxon>Flexilinea</taxon>
    </lineage>
</organism>
<dbReference type="GO" id="GO:0008360">
    <property type="term" value="P:regulation of cell shape"/>
    <property type="evidence" value="ECO:0007669"/>
    <property type="project" value="UniProtKB-KW"/>
</dbReference>
<evidence type="ECO:0000256" key="11">
    <source>
        <dbReference type="ARBA" id="ARBA00047527"/>
    </source>
</evidence>
<evidence type="ECO:0000256" key="1">
    <source>
        <dbReference type="ARBA" id="ARBA00004496"/>
    </source>
</evidence>
<feature type="binding site" evidence="12">
    <location>
        <position position="94"/>
    </location>
    <ligand>
        <name>UDP-N-acetyl-alpha-D-glucosamine</name>
        <dbReference type="ChEBI" id="CHEBI:57705"/>
    </ligand>
</feature>
<evidence type="ECO:0000313" key="15">
    <source>
        <dbReference type="Proteomes" id="UP000053370"/>
    </source>
</evidence>
<feature type="binding site" evidence="12">
    <location>
        <position position="314"/>
    </location>
    <ligand>
        <name>UDP-N-acetyl-alpha-D-glucosamine</name>
        <dbReference type="ChEBI" id="CHEBI:57705"/>
    </ligand>
</feature>
<comment type="catalytic activity">
    <reaction evidence="11 12">
        <text>phosphoenolpyruvate + UDP-N-acetyl-alpha-D-glucosamine = UDP-N-acetyl-3-O-(1-carboxyvinyl)-alpha-D-glucosamine + phosphate</text>
        <dbReference type="Rhea" id="RHEA:18681"/>
        <dbReference type="ChEBI" id="CHEBI:43474"/>
        <dbReference type="ChEBI" id="CHEBI:57705"/>
        <dbReference type="ChEBI" id="CHEBI:58702"/>
        <dbReference type="ChEBI" id="CHEBI:68483"/>
        <dbReference type="EC" id="2.5.1.7"/>
    </reaction>
</comment>
<evidence type="ECO:0000256" key="3">
    <source>
        <dbReference type="ARBA" id="ARBA00022490"/>
    </source>
</evidence>
<evidence type="ECO:0000313" key="14">
    <source>
        <dbReference type="EMBL" id="GAP40408.1"/>
    </source>
</evidence>
<feature type="binding site" evidence="12">
    <location>
        <begin position="23"/>
        <end position="24"/>
    </location>
    <ligand>
        <name>phosphoenolpyruvate</name>
        <dbReference type="ChEBI" id="CHEBI:58702"/>
    </ligand>
</feature>
<evidence type="ECO:0000256" key="8">
    <source>
        <dbReference type="ARBA" id="ARBA00023306"/>
    </source>
</evidence>
<keyword evidence="15" id="KW-1185">Reference proteome</keyword>
<dbReference type="SUPFAM" id="SSF55205">
    <property type="entry name" value="EPT/RTPC-like"/>
    <property type="match status" value="1"/>
</dbReference>
<dbReference type="Proteomes" id="UP000053370">
    <property type="component" value="Unassembled WGS sequence"/>
</dbReference>
<keyword evidence="7 12" id="KW-0573">Peptidoglycan synthesis</keyword>
<dbReference type="InterPro" id="IPR050068">
    <property type="entry name" value="MurA_subfamily"/>
</dbReference>
<sequence>MLDSFTIEGGIPLRGEVTPSGNKNAALPLMCAPLLTDEPVILHNMPEIRDIIAMRKLIESLGVTFEELTPHTWKIHAKEVRPSDLDPDLCRNVRASILLAGPMCNRCGGLLLPPPGGDVIGRRRVDTHILALLKLGANAYYDRQYHFEVTGRLKGTEILMDEASVTATENAIMACVLAEGTSILRNAASEPHVQELCHLLNLMGAKITNIGSNVLTIEGVDKLHGAEFTIGPDYLEVGSFIGAAVVTHGEILIRNAGIQYLDMVKLVFNRLGINWNVIGSDILVPENQRLVIDPDIGGAIPEISVMPWPAFPSDLMSIAIVIATQAQGSVLFHDWMYPSRMYFTDKLVGMGAQIVLCDPHRCIVQGPTRLFPEKLESPDIRAGMALLLATLAAPGQSIIRNIRQIERGYERVDEKLRALGARIERSA</sequence>
<dbReference type="CDD" id="cd01555">
    <property type="entry name" value="UdpNAET"/>
    <property type="match status" value="1"/>
</dbReference>
<dbReference type="GO" id="GO:0019277">
    <property type="term" value="P:UDP-N-acetylgalactosamine biosynthetic process"/>
    <property type="evidence" value="ECO:0007669"/>
    <property type="project" value="InterPro"/>
</dbReference>
<feature type="binding site" evidence="12">
    <location>
        <position position="336"/>
    </location>
    <ligand>
        <name>UDP-N-acetyl-alpha-D-glucosamine</name>
        <dbReference type="ChEBI" id="CHEBI:57705"/>
    </ligand>
</feature>
<evidence type="ECO:0000256" key="10">
    <source>
        <dbReference type="ARBA" id="ARBA00038367"/>
    </source>
</evidence>
<dbReference type="InterPro" id="IPR013792">
    <property type="entry name" value="RNA3'P_cycl/enolpyr_Trfase_a/b"/>
</dbReference>
<keyword evidence="9 12" id="KW-0961">Cell wall biogenesis/degradation</keyword>
<gene>
    <name evidence="12" type="primary">murA</name>
    <name evidence="14" type="ORF">ATC1_13382</name>
</gene>
<comment type="caution">
    <text evidence="12">Lacks conserved residue(s) required for the propagation of feature annotation.</text>
</comment>